<gene>
    <name evidence="1" type="ORF">UFOPK3610_01117</name>
</gene>
<reference evidence="1" key="1">
    <citation type="submission" date="2020-05" db="EMBL/GenBank/DDBJ databases">
        <authorList>
            <person name="Chiriac C."/>
            <person name="Salcher M."/>
            <person name="Ghai R."/>
            <person name="Kavagutti S V."/>
        </authorList>
    </citation>
    <scope>NUCLEOTIDE SEQUENCE</scope>
</reference>
<dbReference type="AlphaFoldDB" id="A0A6J7H4D4"/>
<name>A0A6J7H4D4_9ZZZZ</name>
<evidence type="ECO:0000313" key="1">
    <source>
        <dbReference type="EMBL" id="CAB4915857.1"/>
    </source>
</evidence>
<proteinExistence type="predicted"/>
<accession>A0A6J7H4D4</accession>
<sequence length="169" mass="18752">MERPNAWLEQLHAEGSSSNWQPHTERWATAEFIQWAQDNDPDAVSKIQLLISELETHGGHVNGGRATTPSFNVRFNVLGVGKKWPLCMYSLPQRGSTLEIRFGDFRNTPDVADAFVQAVCSIPEFGLDAAEIRNAGYRKRPQFAIKNLSEAAVRSLAKNVASALQVDNS</sequence>
<dbReference type="EMBL" id="CAFBMR010000041">
    <property type="protein sequence ID" value="CAB4915857.1"/>
    <property type="molecule type" value="Genomic_DNA"/>
</dbReference>
<organism evidence="1">
    <name type="scientific">freshwater metagenome</name>
    <dbReference type="NCBI Taxonomy" id="449393"/>
    <lineage>
        <taxon>unclassified sequences</taxon>
        <taxon>metagenomes</taxon>
        <taxon>ecological metagenomes</taxon>
    </lineage>
</organism>
<protein>
    <submittedName>
        <fullName evidence="1">Unannotated protein</fullName>
    </submittedName>
</protein>